<dbReference type="MEROPS" id="S24.003"/>
<dbReference type="GO" id="GO:0006355">
    <property type="term" value="P:regulation of DNA-templated transcription"/>
    <property type="evidence" value="ECO:0007669"/>
    <property type="project" value="InterPro"/>
</dbReference>
<dbReference type="InterPro" id="IPR015927">
    <property type="entry name" value="Peptidase_S24_S26A/B/C"/>
</dbReference>
<evidence type="ECO:0000256" key="2">
    <source>
        <dbReference type="ARBA" id="ARBA00022763"/>
    </source>
</evidence>
<organism evidence="9 10">
    <name type="scientific">Chlorobium luteolum (strain DSM 273 / BCRC 81028 / 2530)</name>
    <name type="common">Pelodictyon luteolum</name>
    <dbReference type="NCBI Taxonomy" id="319225"/>
    <lineage>
        <taxon>Bacteria</taxon>
        <taxon>Pseudomonadati</taxon>
        <taxon>Chlorobiota</taxon>
        <taxon>Chlorobiia</taxon>
        <taxon>Chlorobiales</taxon>
        <taxon>Chlorobiaceae</taxon>
        <taxon>Chlorobium/Pelodictyon group</taxon>
        <taxon>Pelodictyon</taxon>
    </lineage>
</organism>
<evidence type="ECO:0000256" key="7">
    <source>
        <dbReference type="RuleBase" id="RU003991"/>
    </source>
</evidence>
<name>Q3B3L8_CHLL3</name>
<dbReference type="AlphaFoldDB" id="Q3B3L8"/>
<evidence type="ECO:0000256" key="6">
    <source>
        <dbReference type="ARBA" id="ARBA00023236"/>
    </source>
</evidence>
<dbReference type="InterPro" id="IPR036286">
    <property type="entry name" value="LexA/Signal_pep-like_sf"/>
</dbReference>
<gene>
    <name evidence="9" type="ordered locus">Plut_1201</name>
</gene>
<proteinExistence type="inferred from homology"/>
<dbReference type="STRING" id="319225.Plut_1201"/>
<dbReference type="Proteomes" id="UP000002709">
    <property type="component" value="Chromosome"/>
</dbReference>
<keyword evidence="10" id="KW-1185">Reference proteome</keyword>
<evidence type="ECO:0000313" key="9">
    <source>
        <dbReference type="EMBL" id="ABB24063.1"/>
    </source>
</evidence>
<dbReference type="GO" id="GO:0009432">
    <property type="term" value="P:SOS response"/>
    <property type="evidence" value="ECO:0007669"/>
    <property type="project" value="UniProtKB-KW"/>
</dbReference>
<dbReference type="CDD" id="cd06529">
    <property type="entry name" value="S24_LexA-like"/>
    <property type="match status" value="1"/>
</dbReference>
<dbReference type="PRINTS" id="PR00726">
    <property type="entry name" value="LEXASERPTASE"/>
</dbReference>
<evidence type="ECO:0000256" key="4">
    <source>
        <dbReference type="ARBA" id="ARBA00022813"/>
    </source>
</evidence>
<protein>
    <submittedName>
        <fullName evidence="9">SOS response UmuD protein, Serine peptidase, MEROPS family S24</fullName>
    </submittedName>
</protein>
<keyword evidence="2" id="KW-0227">DNA damage</keyword>
<evidence type="ECO:0000256" key="5">
    <source>
        <dbReference type="ARBA" id="ARBA00023204"/>
    </source>
</evidence>
<evidence type="ECO:0000256" key="1">
    <source>
        <dbReference type="ARBA" id="ARBA00007484"/>
    </source>
</evidence>
<feature type="domain" description="Peptidase S24/S26A/S26B/S26C" evidence="8">
    <location>
        <begin position="92"/>
        <end position="204"/>
    </location>
</feature>
<dbReference type="InterPro" id="IPR050077">
    <property type="entry name" value="LexA_repressor"/>
</dbReference>
<dbReference type="SUPFAM" id="SSF51306">
    <property type="entry name" value="LexA/Signal peptidase"/>
    <property type="match status" value="1"/>
</dbReference>
<dbReference type="Gene3D" id="2.10.109.10">
    <property type="entry name" value="Umud Fragment, subunit A"/>
    <property type="match status" value="1"/>
</dbReference>
<keyword evidence="5" id="KW-0234">DNA repair</keyword>
<dbReference type="HOGENOM" id="CLU_1298780_0_0_10"/>
<accession>Q3B3L8</accession>
<dbReference type="eggNOG" id="COG1974">
    <property type="taxonomic scope" value="Bacteria"/>
</dbReference>
<dbReference type="PANTHER" id="PTHR33516:SF2">
    <property type="entry name" value="LEXA REPRESSOR-RELATED"/>
    <property type="match status" value="1"/>
</dbReference>
<evidence type="ECO:0000259" key="8">
    <source>
        <dbReference type="Pfam" id="PF00717"/>
    </source>
</evidence>
<dbReference type="InterPro" id="IPR039418">
    <property type="entry name" value="LexA-like"/>
</dbReference>
<sequence length="212" mass="23469">MKFTIYEADCKLQGGLRGVIHGSDSDNSFDMAYHKGIWEPPLRAGSLLLFLPAPGMFRLLTLMRLSSIHHTLFLDFYRADLSVPLPLPLAETAVSAGFPSPAEDHLEVTLDLNRALVRHPDATFYARVKGSSMIEAGIAEGDILVIDRSLDAKEGDIALCFLDGEFTVKRIAMDDGVLMLMPENSAYSPIRIGEESDFQVWGIVTYVIHKSR</sequence>
<dbReference type="GO" id="GO:0003677">
    <property type="term" value="F:DNA binding"/>
    <property type="evidence" value="ECO:0007669"/>
    <property type="project" value="InterPro"/>
</dbReference>
<dbReference type="EMBL" id="CP000096">
    <property type="protein sequence ID" value="ABB24063.1"/>
    <property type="molecule type" value="Genomic_DNA"/>
</dbReference>
<keyword evidence="4 7" id="KW-0068">Autocatalytic cleavage</keyword>
<dbReference type="NCBIfam" id="NF007621">
    <property type="entry name" value="PRK10276.1"/>
    <property type="match status" value="1"/>
</dbReference>
<dbReference type="Pfam" id="PF00717">
    <property type="entry name" value="Peptidase_S24"/>
    <property type="match status" value="1"/>
</dbReference>
<dbReference type="PANTHER" id="PTHR33516">
    <property type="entry name" value="LEXA REPRESSOR"/>
    <property type="match status" value="1"/>
</dbReference>
<reference evidence="10" key="1">
    <citation type="submission" date="2005-08" db="EMBL/GenBank/DDBJ databases">
        <title>Complete sequence of Pelodictyon luteolum DSM 273.</title>
        <authorList>
            <consortium name="US DOE Joint Genome Institute"/>
            <person name="Copeland A."/>
            <person name="Lucas S."/>
            <person name="Lapidus A."/>
            <person name="Barry K."/>
            <person name="Detter J.C."/>
            <person name="Glavina T."/>
            <person name="Hammon N."/>
            <person name="Israni S."/>
            <person name="Pitluck S."/>
            <person name="Bryant D."/>
            <person name="Schmutz J."/>
            <person name="Larimer F."/>
            <person name="Land M."/>
            <person name="Kyrpides N."/>
            <person name="Ivanova N."/>
            <person name="Richardson P."/>
        </authorList>
    </citation>
    <scope>NUCLEOTIDE SEQUENCE [LARGE SCALE GENOMIC DNA]</scope>
    <source>
        <strain evidence="10">DSM 273 / BCRC 81028 / 2530</strain>
    </source>
</reference>
<keyword evidence="3 7" id="KW-0378">Hydrolase</keyword>
<comment type="similarity">
    <text evidence="1 7">Belongs to the peptidase S24 family.</text>
</comment>
<evidence type="ECO:0000256" key="3">
    <source>
        <dbReference type="ARBA" id="ARBA00022801"/>
    </source>
</evidence>
<dbReference type="InterPro" id="IPR006197">
    <property type="entry name" value="Peptidase_S24_LexA"/>
</dbReference>
<keyword evidence="6" id="KW-0742">SOS response</keyword>
<dbReference type="GO" id="GO:0006281">
    <property type="term" value="P:DNA repair"/>
    <property type="evidence" value="ECO:0007669"/>
    <property type="project" value="UniProtKB-KW"/>
</dbReference>
<dbReference type="GO" id="GO:0016787">
    <property type="term" value="F:hydrolase activity"/>
    <property type="evidence" value="ECO:0007669"/>
    <property type="project" value="UniProtKB-KW"/>
</dbReference>
<evidence type="ECO:0000313" key="10">
    <source>
        <dbReference type="Proteomes" id="UP000002709"/>
    </source>
</evidence>
<dbReference type="KEGG" id="plt:Plut_1201"/>